<proteinExistence type="predicted"/>
<dbReference type="Gene3D" id="3.20.20.140">
    <property type="entry name" value="Metal-dependent hydrolases"/>
    <property type="match status" value="1"/>
</dbReference>
<dbReference type="Pfam" id="PF02811">
    <property type="entry name" value="PHP"/>
    <property type="match status" value="1"/>
</dbReference>
<dbReference type="SUPFAM" id="SSF89550">
    <property type="entry name" value="PHP domain-like"/>
    <property type="match status" value="1"/>
</dbReference>
<reference evidence="3 4" key="1">
    <citation type="submission" date="2020-03" db="EMBL/GenBank/DDBJ databases">
        <title>Metabolic flexibility allows generalist bacteria to become dominant in a frequently disturbed ecosystem.</title>
        <authorList>
            <person name="Chen Y.-J."/>
            <person name="Leung P.M."/>
            <person name="Bay S.K."/>
            <person name="Hugenholtz P."/>
            <person name="Kessler A.J."/>
            <person name="Shelley G."/>
            <person name="Waite D.W."/>
            <person name="Cook P.L."/>
            <person name="Greening C."/>
        </authorList>
    </citation>
    <scope>NUCLEOTIDE SEQUENCE [LARGE SCALE GENOMIC DNA]</scope>
    <source>
        <strain evidence="3">SS_bin_28</strain>
    </source>
</reference>
<feature type="domain" description="PHP" evidence="2">
    <location>
        <begin position="465"/>
        <end position="530"/>
    </location>
</feature>
<dbReference type="EMBL" id="JABDJR010000533">
    <property type="protein sequence ID" value="NNF07731.1"/>
    <property type="molecule type" value="Genomic_DNA"/>
</dbReference>
<feature type="chain" id="PRO_5030761507" evidence="1">
    <location>
        <begin position="18"/>
        <end position="806"/>
    </location>
</feature>
<dbReference type="InterPro" id="IPR016195">
    <property type="entry name" value="Pol/histidinol_Pase-like"/>
</dbReference>
<dbReference type="Proteomes" id="UP000547674">
    <property type="component" value="Unassembled WGS sequence"/>
</dbReference>
<accession>A0A7Y2H356</accession>
<dbReference type="NCBIfam" id="NF038032">
    <property type="entry name" value="CehA_McbA_metalo"/>
    <property type="match status" value="1"/>
</dbReference>
<protein>
    <submittedName>
        <fullName evidence="3">CehA/McbA family metallohydrolase</fullName>
    </submittedName>
</protein>
<dbReference type="PROSITE" id="PS51257">
    <property type="entry name" value="PROKAR_LIPOPROTEIN"/>
    <property type="match status" value="1"/>
</dbReference>
<dbReference type="InterPro" id="IPR004013">
    <property type="entry name" value="PHP_dom"/>
</dbReference>
<evidence type="ECO:0000313" key="4">
    <source>
        <dbReference type="Proteomes" id="UP000547674"/>
    </source>
</evidence>
<feature type="signal peptide" evidence="1">
    <location>
        <begin position="1"/>
        <end position="17"/>
    </location>
</feature>
<sequence length="806" mass="86924">MRNLFISCLFLSTFLFACGGTSKVEEFVPPPTPVYEAPTALMAQLTSAKPIPGTLAQGQPGDWLMGNERFRIVVSSIERPSPFSKSGGNILDAAPIGGVDVIREIFTYLDDTFPRQAVYTSLEPGTKQDSFVELVALGVDSEDKDLEIETRYQIASGSNYVRIITKLTNTGTKAYEEFELGDALQWGRAQPFAPGPGEKLARTRPKVPWLAGDTEGTALLWSGSDGSLTGPHGTSWSDPIVKTVTINPGESQVYERRLYIALGSVADVAALWQRDQELSPPRLGVKVESGGVPIQGARVLVRDRAGASVMRGVSNNLGLAVLPLIPATYEIEVSHPTRGQVVEELAFNKTSSLTLKLPQPAQLQLSADDGRGNLIPCKWTFVGIDGTASPRFGPSYLASGAENTIFSMGGSVATGIPPGTYEVIATRGPGFELWKEEVQVGSGETQSLAAKILPVNIPSGWSSIDLHVHSDPSPDSNVSLKDRITSAACEGLDWIATTDHGFRTDPSELWKEFGGVPPVQVLIGEEVTTSGWGHFNCFPVPPMRGGKPAAVPIADKRPADIFTSIRNEAPNAIIQVNHPRSGSHGYLDRTKFDSNTASGTSDFSDNFDLMEIFNGKRLDQFDKAWADWMALLGTGKKVVAVGNSDSHEMVGQEVGYPRNWVYNPDGKQSTIVDNLKAGKVVVSNGPFIEFAIEGVGIGSTVSHVGRAVTAQIKVVAPQWVDVSDVSVYVNGVLNDSYKIRNSIGEVRFDEAVEIRLNRSSFVVVRVDGQKGLSPAIPDLEIGNELIPIKPLAFTNPIWVEIPRTSR</sequence>
<evidence type="ECO:0000256" key="1">
    <source>
        <dbReference type="SAM" id="SignalP"/>
    </source>
</evidence>
<dbReference type="AlphaFoldDB" id="A0A7Y2H356"/>
<name>A0A7Y2H356_UNCEI</name>
<evidence type="ECO:0000259" key="2">
    <source>
        <dbReference type="Pfam" id="PF02811"/>
    </source>
</evidence>
<dbReference type="CDD" id="cd07432">
    <property type="entry name" value="PHP_HisPPase"/>
    <property type="match status" value="1"/>
</dbReference>
<comment type="caution">
    <text evidence="3">The sequence shown here is derived from an EMBL/GenBank/DDBJ whole genome shotgun (WGS) entry which is preliminary data.</text>
</comment>
<gene>
    <name evidence="3" type="ORF">HKN21_13290</name>
</gene>
<dbReference type="GO" id="GO:0016787">
    <property type="term" value="F:hydrolase activity"/>
    <property type="evidence" value="ECO:0007669"/>
    <property type="project" value="UniProtKB-KW"/>
</dbReference>
<keyword evidence="1" id="KW-0732">Signal</keyword>
<keyword evidence="3" id="KW-0378">Hydrolase</keyword>
<evidence type="ECO:0000313" key="3">
    <source>
        <dbReference type="EMBL" id="NNF07731.1"/>
    </source>
</evidence>
<organism evidence="3 4">
    <name type="scientific">Eiseniibacteriota bacterium</name>
    <dbReference type="NCBI Taxonomy" id="2212470"/>
    <lineage>
        <taxon>Bacteria</taxon>
        <taxon>Candidatus Eiseniibacteriota</taxon>
    </lineage>
</organism>